<dbReference type="GO" id="GO:0015833">
    <property type="term" value="P:peptide transport"/>
    <property type="evidence" value="ECO:0007669"/>
    <property type="project" value="TreeGrafter"/>
</dbReference>
<proteinExistence type="predicted"/>
<feature type="domain" description="Solute-binding protein family 5" evidence="1">
    <location>
        <begin position="88"/>
        <end position="450"/>
    </location>
</feature>
<dbReference type="GO" id="GO:0042597">
    <property type="term" value="C:periplasmic space"/>
    <property type="evidence" value="ECO:0007669"/>
    <property type="project" value="UniProtKB-ARBA"/>
</dbReference>
<dbReference type="InterPro" id="IPR039424">
    <property type="entry name" value="SBP_5"/>
</dbReference>
<dbReference type="GO" id="GO:1904680">
    <property type="term" value="F:peptide transmembrane transporter activity"/>
    <property type="evidence" value="ECO:0007669"/>
    <property type="project" value="TreeGrafter"/>
</dbReference>
<dbReference type="GO" id="GO:0043190">
    <property type="term" value="C:ATP-binding cassette (ABC) transporter complex"/>
    <property type="evidence" value="ECO:0007669"/>
    <property type="project" value="InterPro"/>
</dbReference>
<gene>
    <name evidence="2" type="ORF">Ami103574_09025</name>
</gene>
<keyword evidence="3" id="KW-1185">Reference proteome</keyword>
<protein>
    <recommendedName>
        <fullName evidence="1">Solute-binding protein family 5 domain-containing protein</fullName>
    </recommendedName>
</protein>
<evidence type="ECO:0000313" key="3">
    <source>
        <dbReference type="Proteomes" id="UP000466848"/>
    </source>
</evidence>
<evidence type="ECO:0000259" key="1">
    <source>
        <dbReference type="Pfam" id="PF00496"/>
    </source>
</evidence>
<evidence type="ECO:0000313" key="2">
    <source>
        <dbReference type="EMBL" id="QIB69462.1"/>
    </source>
</evidence>
<dbReference type="RefSeq" id="WP_163066705.1">
    <property type="nucleotide sequence ID" value="NZ_CP048649.1"/>
</dbReference>
<dbReference type="PANTHER" id="PTHR30290">
    <property type="entry name" value="PERIPLASMIC BINDING COMPONENT OF ABC TRANSPORTER"/>
    <property type="match status" value="1"/>
</dbReference>
<dbReference type="Gene3D" id="3.40.190.10">
    <property type="entry name" value="Periplasmic binding protein-like II"/>
    <property type="match status" value="1"/>
</dbReference>
<sequence length="559" mass="62560">MIKKISIIGAVLLVLAAIILYSQQGQVYNLLNKSDEENVTYTQSQTVELPMEKVRTLNPVTSKDSDTYQISKLIFESLFTLDEHLSLTNQLASSYNYSGDKTSVTIHIKRDAYFSNGSNLTGDDVKYSIDNYIAAATSGNTIYSSYVGNIKSVSVEKNDRYSVVVRFKDKSDVSMENFLFPIISERSYGKNTAYKVVSTDFIPVGSGPYAVESYNDISKLNLVANSYYNGTKPKNTLSFTVLPEKEDVIPLLEVNNISLGFLEDLSRDTLVSDKKISSKNFLANDVEVLGFNFAREAVTEKKVRQALAYAVDVKKLNESAYYKKGVLSDTIYFPGYLGTENTGDNYPYNLKKSAVLLTSAGYVDRDDNGYLEDRNEKELSLTILVNGADISRKIVAEDLKASLDKLSISSHIVYAADGEDFNNKLRQKDYDLFIGGIHINETYDLRNLLHSGYGNLIGYSNKKADKLLDKLKSGISQEQKMETVEGLKDILVNEVPYYPIVYKTYGALKAESLNGDEASYMFNNFYGNAQNWYCKYAQVKTEDLEVVDSATGEQETEVQ</sequence>
<dbReference type="Pfam" id="PF00496">
    <property type="entry name" value="SBP_bac_5"/>
    <property type="match status" value="1"/>
</dbReference>
<dbReference type="InterPro" id="IPR030678">
    <property type="entry name" value="Peptide/Ni-bd"/>
</dbReference>
<dbReference type="Gene3D" id="3.90.76.10">
    <property type="entry name" value="Dipeptide-binding Protein, Domain 1"/>
    <property type="match status" value="1"/>
</dbReference>
<dbReference type="InterPro" id="IPR000914">
    <property type="entry name" value="SBP_5_dom"/>
</dbReference>
<organism evidence="2 3">
    <name type="scientific">Aminipila butyrica</name>
    <dbReference type="NCBI Taxonomy" id="433296"/>
    <lineage>
        <taxon>Bacteria</taxon>
        <taxon>Bacillati</taxon>
        <taxon>Bacillota</taxon>
        <taxon>Clostridia</taxon>
        <taxon>Peptostreptococcales</taxon>
        <taxon>Anaerovoracaceae</taxon>
        <taxon>Aminipila</taxon>
    </lineage>
</organism>
<dbReference type="SUPFAM" id="SSF53850">
    <property type="entry name" value="Periplasmic binding protein-like II"/>
    <property type="match status" value="1"/>
</dbReference>
<dbReference type="Gene3D" id="3.10.105.10">
    <property type="entry name" value="Dipeptide-binding Protein, Domain 3"/>
    <property type="match status" value="1"/>
</dbReference>
<dbReference type="EMBL" id="CP048649">
    <property type="protein sequence ID" value="QIB69462.1"/>
    <property type="molecule type" value="Genomic_DNA"/>
</dbReference>
<dbReference type="PIRSF" id="PIRSF002741">
    <property type="entry name" value="MppA"/>
    <property type="match status" value="1"/>
</dbReference>
<dbReference type="Proteomes" id="UP000466848">
    <property type="component" value="Chromosome"/>
</dbReference>
<name>A0A858BVL7_9FIRM</name>
<dbReference type="KEGG" id="abut:Ami103574_09025"/>
<reference evidence="2 3" key="1">
    <citation type="submission" date="2020-02" db="EMBL/GenBank/DDBJ databases">
        <authorList>
            <person name="Kim Y.B."/>
            <person name="Roh S.W."/>
        </authorList>
    </citation>
    <scope>NUCLEOTIDE SEQUENCE [LARGE SCALE GENOMIC DNA]</scope>
    <source>
        <strain evidence="2 3">DSM 103574</strain>
    </source>
</reference>
<accession>A0A858BVL7</accession>
<dbReference type="AlphaFoldDB" id="A0A858BVL7"/>